<keyword evidence="2" id="KW-1185">Reference proteome</keyword>
<organism evidence="1 2">
    <name type="scientific">Izhakiella capsodis</name>
    <dbReference type="NCBI Taxonomy" id="1367852"/>
    <lineage>
        <taxon>Bacteria</taxon>
        <taxon>Pseudomonadati</taxon>
        <taxon>Pseudomonadota</taxon>
        <taxon>Gammaproteobacteria</taxon>
        <taxon>Enterobacterales</taxon>
        <taxon>Erwiniaceae</taxon>
        <taxon>Izhakiella</taxon>
    </lineage>
</organism>
<reference evidence="2" key="1">
    <citation type="submission" date="2016-10" db="EMBL/GenBank/DDBJ databases">
        <authorList>
            <person name="Varghese N."/>
            <person name="Submissions S."/>
        </authorList>
    </citation>
    <scope>NUCLEOTIDE SEQUENCE [LARGE SCALE GENOMIC DNA]</scope>
    <source>
        <strain evidence="2">N6PO6</strain>
    </source>
</reference>
<dbReference type="EMBL" id="FOVC01000013">
    <property type="protein sequence ID" value="SFN66075.1"/>
    <property type="molecule type" value="Genomic_DNA"/>
</dbReference>
<dbReference type="AlphaFoldDB" id="A0A1I5AUH2"/>
<evidence type="ECO:0000313" key="2">
    <source>
        <dbReference type="Proteomes" id="UP000242222"/>
    </source>
</evidence>
<dbReference type="STRING" id="1367852.SAMN05216516_11331"/>
<dbReference type="Proteomes" id="UP000242222">
    <property type="component" value="Unassembled WGS sequence"/>
</dbReference>
<protein>
    <submittedName>
        <fullName evidence="1">Uncharacterized protein</fullName>
    </submittedName>
</protein>
<sequence>MTNINGIAVIHHLQSYSKSDQSDPNFNDKVLNYIEKYQPHCSLNDLLKQIKQLSPDKRSITLQKMINAFTYADINLREDGKYKNYTESTLDKFTSQLFDLNMLYNQMLSKDVDQSE</sequence>
<accession>A0A1I5AUH2</accession>
<proteinExistence type="predicted"/>
<dbReference type="RefSeq" id="WP_092879486.1">
    <property type="nucleotide sequence ID" value="NZ_FOVC01000013.1"/>
</dbReference>
<evidence type="ECO:0000313" key="1">
    <source>
        <dbReference type="EMBL" id="SFN66075.1"/>
    </source>
</evidence>
<gene>
    <name evidence="1" type="ORF">SAMN05216516_11331</name>
</gene>
<name>A0A1I5AUH2_9GAMM</name>
<dbReference type="OrthoDB" id="6522709at2"/>